<dbReference type="InterPro" id="IPR021833">
    <property type="entry name" value="DUF3425"/>
</dbReference>
<dbReference type="Pfam" id="PF11905">
    <property type="entry name" value="DUF3425"/>
    <property type="match status" value="1"/>
</dbReference>
<dbReference type="OrthoDB" id="125347at2759"/>
<dbReference type="RefSeq" id="XP_056485698.1">
    <property type="nucleotide sequence ID" value="XM_056635078.1"/>
</dbReference>
<organism evidence="2 3">
    <name type="scientific">Penicillium cosmopolitanum</name>
    <dbReference type="NCBI Taxonomy" id="1131564"/>
    <lineage>
        <taxon>Eukaryota</taxon>
        <taxon>Fungi</taxon>
        <taxon>Dikarya</taxon>
        <taxon>Ascomycota</taxon>
        <taxon>Pezizomycotina</taxon>
        <taxon>Eurotiomycetes</taxon>
        <taxon>Eurotiomycetidae</taxon>
        <taxon>Eurotiales</taxon>
        <taxon>Aspergillaceae</taxon>
        <taxon>Penicillium</taxon>
    </lineage>
</organism>
<dbReference type="PANTHER" id="PTHR38116">
    <property type="entry name" value="CHROMOSOME 7, WHOLE GENOME SHOTGUN SEQUENCE"/>
    <property type="match status" value="1"/>
</dbReference>
<dbReference type="GeneID" id="81374058"/>
<name>A0A9W9VRH4_9EURO</name>
<sequence>MSTFTWAIPSRSGAGSTKNDDPKRRRKIQNRLNQRARRSRLQQQNKQNGKVDDPPFRVHRWKLDDPEDTEPSPPESSVLTSASPRTNPSNLRLHNSISHSALIVPARRDQSAKSKSCIASDLLLTMIQRNVARAGYQNSNIILPAVAAFSATGEPQPLDRLLTVSSIVPITDGLPDMLVPTDLQRRIPHAIWINGIPCPKMRDNLIQWEYMIDSTEFLYDLMGNLLEPEVPCFRPSGSPIQLSALPMNHDLSLSGDEEDDYTASRHGMIVWGKPYLLDSWELTPAFVRKWGRLLEGCDELIRSSNRWRESRGEEKIRITELEY</sequence>
<evidence type="ECO:0000313" key="3">
    <source>
        <dbReference type="Proteomes" id="UP001147747"/>
    </source>
</evidence>
<dbReference type="EMBL" id="JAPZBU010000009">
    <property type="protein sequence ID" value="KAJ5387900.1"/>
    <property type="molecule type" value="Genomic_DNA"/>
</dbReference>
<feature type="compositionally biased region" description="Basic and acidic residues" evidence="1">
    <location>
        <begin position="49"/>
        <end position="64"/>
    </location>
</feature>
<reference evidence="2" key="2">
    <citation type="journal article" date="2023" name="IMA Fungus">
        <title>Comparative genomic study of the Penicillium genus elucidates a diverse pangenome and 15 lateral gene transfer events.</title>
        <authorList>
            <person name="Petersen C."/>
            <person name="Sorensen T."/>
            <person name="Nielsen M.R."/>
            <person name="Sondergaard T.E."/>
            <person name="Sorensen J.L."/>
            <person name="Fitzpatrick D.A."/>
            <person name="Frisvad J.C."/>
            <person name="Nielsen K.L."/>
        </authorList>
    </citation>
    <scope>NUCLEOTIDE SEQUENCE</scope>
    <source>
        <strain evidence="2">IBT 29677</strain>
    </source>
</reference>
<evidence type="ECO:0000256" key="1">
    <source>
        <dbReference type="SAM" id="MobiDB-lite"/>
    </source>
</evidence>
<feature type="compositionally biased region" description="Basic residues" evidence="1">
    <location>
        <begin position="24"/>
        <end position="40"/>
    </location>
</feature>
<accession>A0A9W9VRH4</accession>
<proteinExistence type="predicted"/>
<dbReference type="PANTHER" id="PTHR38116:SF1">
    <property type="entry name" value="BZIP DOMAIN-CONTAINING PROTEIN"/>
    <property type="match status" value="1"/>
</dbReference>
<dbReference type="Proteomes" id="UP001147747">
    <property type="component" value="Unassembled WGS sequence"/>
</dbReference>
<feature type="region of interest" description="Disordered" evidence="1">
    <location>
        <begin position="1"/>
        <end position="93"/>
    </location>
</feature>
<comment type="caution">
    <text evidence="2">The sequence shown here is derived from an EMBL/GenBank/DDBJ whole genome shotgun (WGS) entry which is preliminary data.</text>
</comment>
<evidence type="ECO:0000313" key="2">
    <source>
        <dbReference type="EMBL" id="KAJ5387900.1"/>
    </source>
</evidence>
<keyword evidence="3" id="KW-1185">Reference proteome</keyword>
<evidence type="ECO:0008006" key="4">
    <source>
        <dbReference type="Google" id="ProtNLM"/>
    </source>
</evidence>
<dbReference type="AlphaFoldDB" id="A0A9W9VRH4"/>
<gene>
    <name evidence="2" type="ORF">N7509_010441</name>
</gene>
<reference evidence="2" key="1">
    <citation type="submission" date="2022-12" db="EMBL/GenBank/DDBJ databases">
        <authorList>
            <person name="Petersen C."/>
        </authorList>
    </citation>
    <scope>NUCLEOTIDE SEQUENCE</scope>
    <source>
        <strain evidence="2">IBT 29677</strain>
    </source>
</reference>
<feature type="compositionally biased region" description="Polar residues" evidence="1">
    <location>
        <begin position="78"/>
        <end position="93"/>
    </location>
</feature>
<protein>
    <recommendedName>
        <fullName evidence="4">BZIP domain-containing protein</fullName>
    </recommendedName>
</protein>